<protein>
    <recommendedName>
        <fullName evidence="4 12">Cytochrome c oxidase assembly protein CtaG</fullName>
    </recommendedName>
</protein>
<evidence type="ECO:0000313" key="15">
    <source>
        <dbReference type="Proteomes" id="UP000288071"/>
    </source>
</evidence>
<evidence type="ECO:0000256" key="13">
    <source>
        <dbReference type="SAM" id="SignalP"/>
    </source>
</evidence>
<accession>A0A3S3NA39</accession>
<feature type="chain" id="PRO_5018760176" description="Cytochrome c oxidase assembly protein CtaG" evidence="13">
    <location>
        <begin position="27"/>
        <end position="191"/>
    </location>
</feature>
<evidence type="ECO:0000256" key="8">
    <source>
        <dbReference type="ARBA" id="ARBA00022968"/>
    </source>
</evidence>
<evidence type="ECO:0000256" key="12">
    <source>
        <dbReference type="HAMAP-Rule" id="MF_00155"/>
    </source>
</evidence>
<keyword evidence="5 12" id="KW-1003">Cell membrane</keyword>
<keyword evidence="7 12" id="KW-0812">Transmembrane</keyword>
<evidence type="ECO:0000256" key="10">
    <source>
        <dbReference type="ARBA" id="ARBA00023008"/>
    </source>
</evidence>
<dbReference type="Proteomes" id="UP000288071">
    <property type="component" value="Unassembled WGS sequence"/>
</dbReference>
<keyword evidence="8 12" id="KW-0735">Signal-anchor</keyword>
<dbReference type="EMBL" id="SAVA01000006">
    <property type="protein sequence ID" value="RWR51687.1"/>
    <property type="molecule type" value="Genomic_DNA"/>
</dbReference>
<keyword evidence="11 12" id="KW-0472">Membrane</keyword>
<keyword evidence="15" id="KW-1185">Reference proteome</keyword>
<comment type="similarity">
    <text evidence="3 12">Belongs to the COX11/CtaG family.</text>
</comment>
<evidence type="ECO:0000256" key="9">
    <source>
        <dbReference type="ARBA" id="ARBA00022989"/>
    </source>
</evidence>
<dbReference type="GO" id="GO:0005507">
    <property type="term" value="F:copper ion binding"/>
    <property type="evidence" value="ECO:0007669"/>
    <property type="project" value="InterPro"/>
</dbReference>
<evidence type="ECO:0000256" key="3">
    <source>
        <dbReference type="ARBA" id="ARBA00009620"/>
    </source>
</evidence>
<evidence type="ECO:0000313" key="14">
    <source>
        <dbReference type="EMBL" id="RWR51687.1"/>
    </source>
</evidence>
<dbReference type="HAMAP" id="MF_00155">
    <property type="entry name" value="CtaG"/>
    <property type="match status" value="1"/>
</dbReference>
<keyword evidence="6 12" id="KW-0997">Cell inner membrane</keyword>
<feature type="topological domain" description="Periplasmic" evidence="12">
    <location>
        <begin position="28"/>
        <end position="191"/>
    </location>
</feature>
<proteinExistence type="inferred from homology"/>
<dbReference type="InterPro" id="IPR023471">
    <property type="entry name" value="CtaG/Cox11_dom_sf"/>
</dbReference>
<evidence type="ECO:0000256" key="5">
    <source>
        <dbReference type="ARBA" id="ARBA00022475"/>
    </source>
</evidence>
<evidence type="ECO:0000256" key="4">
    <source>
        <dbReference type="ARBA" id="ARBA00015384"/>
    </source>
</evidence>
<dbReference type="PIRSF" id="PIRSF005413">
    <property type="entry name" value="COX11"/>
    <property type="match status" value="1"/>
</dbReference>
<sequence>MSGRANTRLAARLVLVILAMGAAAWAAVPFYSWFCRTTGYGGTTNVAEAAPDEVLDQTIEVRFDANVAKGMPWKFRPAQTSMTLRIGETGLAFFEAENTSDRTVAGTAAYNVAPDTAGYYFDKIQCFCFTEQVLAPGETVEMPVSFYVDPAMVTNPDTARIRSITLSYTFFETDLPERQAAVPPAAPTPVN</sequence>
<dbReference type="PANTHER" id="PTHR21320:SF3">
    <property type="entry name" value="CYTOCHROME C OXIDASE ASSEMBLY PROTEIN COX11, MITOCHONDRIAL-RELATED"/>
    <property type="match status" value="1"/>
</dbReference>
<feature type="signal peptide" evidence="13">
    <location>
        <begin position="1"/>
        <end position="26"/>
    </location>
</feature>
<keyword evidence="13" id="KW-0732">Signal</keyword>
<reference evidence="14 15" key="1">
    <citation type="submission" date="2019-01" db="EMBL/GenBank/DDBJ databases">
        <title>Sinorhodobacter populi sp. nov. isolated from the symptomatic bark tissue of Populus euramericana canker.</title>
        <authorList>
            <person name="Xu G."/>
        </authorList>
    </citation>
    <scope>NUCLEOTIDE SEQUENCE [LARGE SCALE GENOMIC DNA]</scope>
    <source>
        <strain evidence="14 15">CGMCC 1.12963</strain>
    </source>
</reference>
<feature type="topological domain" description="Cytoplasmic" evidence="12">
    <location>
        <begin position="1"/>
        <end position="6"/>
    </location>
</feature>
<dbReference type="GO" id="GO:0005886">
    <property type="term" value="C:plasma membrane"/>
    <property type="evidence" value="ECO:0007669"/>
    <property type="project" value="UniProtKB-SubCell"/>
</dbReference>
<comment type="function">
    <text evidence="1 12">Exerts its effect at some terminal stage of cytochrome c oxidase synthesis, probably by being involved in the insertion of the copper B into subunit I.</text>
</comment>
<dbReference type="RefSeq" id="WP_128156570.1">
    <property type="nucleotide sequence ID" value="NZ_JBHSOM010000026.1"/>
</dbReference>
<gene>
    <name evidence="12" type="primary">ctaG</name>
    <name evidence="14" type="ORF">EOW66_11945</name>
</gene>
<dbReference type="SUPFAM" id="SSF110111">
    <property type="entry name" value="Ctag/Cox11"/>
    <property type="match status" value="1"/>
</dbReference>
<evidence type="ECO:0000256" key="7">
    <source>
        <dbReference type="ARBA" id="ARBA00022692"/>
    </source>
</evidence>
<dbReference type="InterPro" id="IPR007533">
    <property type="entry name" value="Cyt_c_oxidase_assmbl_CtaG"/>
</dbReference>
<evidence type="ECO:0000256" key="6">
    <source>
        <dbReference type="ARBA" id="ARBA00022519"/>
    </source>
</evidence>
<comment type="caution">
    <text evidence="14">The sequence shown here is derived from an EMBL/GenBank/DDBJ whole genome shotgun (WGS) entry which is preliminary data.</text>
</comment>
<evidence type="ECO:0000256" key="1">
    <source>
        <dbReference type="ARBA" id="ARBA00004007"/>
    </source>
</evidence>
<dbReference type="AlphaFoldDB" id="A0A3S3NA39"/>
<evidence type="ECO:0000256" key="11">
    <source>
        <dbReference type="ARBA" id="ARBA00023136"/>
    </source>
</evidence>
<dbReference type="Pfam" id="PF04442">
    <property type="entry name" value="CtaG_Cox11"/>
    <property type="match status" value="1"/>
</dbReference>
<organism evidence="14 15">
    <name type="scientific">Paenirhodobacter huangdaonensis</name>
    <dbReference type="NCBI Taxonomy" id="2501515"/>
    <lineage>
        <taxon>Bacteria</taxon>
        <taxon>Pseudomonadati</taxon>
        <taxon>Pseudomonadota</taxon>
        <taxon>Alphaproteobacteria</taxon>
        <taxon>Rhodobacterales</taxon>
        <taxon>Rhodobacter group</taxon>
        <taxon>Paenirhodobacter</taxon>
    </lineage>
</organism>
<keyword evidence="9 12" id="KW-1133">Transmembrane helix</keyword>
<dbReference type="Gene3D" id="2.60.370.10">
    <property type="entry name" value="Ctag/Cox11"/>
    <property type="match status" value="1"/>
</dbReference>
<name>A0A3S3NA39_9RHOB</name>
<evidence type="ECO:0000256" key="2">
    <source>
        <dbReference type="ARBA" id="ARBA00004382"/>
    </source>
</evidence>
<reference evidence="15" key="2">
    <citation type="submission" date="2019-01" db="EMBL/GenBank/DDBJ databases">
        <title>Sinorhodobacter populi sp. nov. isolated from the symptomatic bark tissue of Populus euramericana canker.</title>
        <authorList>
            <person name="Li Y."/>
        </authorList>
    </citation>
    <scope>NUCLEOTIDE SEQUENCE [LARGE SCALE GENOMIC DNA]</scope>
    <source>
        <strain evidence="15">CGMCC 1.12963</strain>
    </source>
</reference>
<comment type="subcellular location">
    <subcellularLocation>
        <location evidence="2 12">Cell inner membrane</location>
        <topology evidence="2 12">Single-pass type II membrane protein</topology>
        <orientation evidence="2 12">Periplasmic side</orientation>
    </subcellularLocation>
</comment>
<dbReference type="PANTHER" id="PTHR21320">
    <property type="entry name" value="CYTOCHROME C OXIDASE ASSEMBLY PROTEIN COX11-RELATED"/>
    <property type="match status" value="1"/>
</dbReference>
<dbReference type="GO" id="GO:0008535">
    <property type="term" value="P:respiratory chain complex IV assembly"/>
    <property type="evidence" value="ECO:0007669"/>
    <property type="project" value="UniProtKB-UniRule"/>
</dbReference>
<dbReference type="FunFam" id="2.60.370.10:FF:000001">
    <property type="entry name" value="COX11 cytochrome c oxidase assembly homolog"/>
    <property type="match status" value="1"/>
</dbReference>
<dbReference type="NCBIfam" id="NF003465">
    <property type="entry name" value="PRK05089.1"/>
    <property type="match status" value="1"/>
</dbReference>
<keyword evidence="10 12" id="KW-0186">Copper</keyword>